<reference evidence="1 2" key="2">
    <citation type="journal article" date="2022" name="Mol. Ecol. Resour.">
        <title>The genomes of chicory, endive, great burdock and yacon provide insights into Asteraceae paleo-polyploidization history and plant inulin production.</title>
        <authorList>
            <person name="Fan W."/>
            <person name="Wang S."/>
            <person name="Wang H."/>
            <person name="Wang A."/>
            <person name="Jiang F."/>
            <person name="Liu H."/>
            <person name="Zhao H."/>
            <person name="Xu D."/>
            <person name="Zhang Y."/>
        </authorList>
    </citation>
    <scope>NUCLEOTIDE SEQUENCE [LARGE SCALE GENOMIC DNA]</scope>
    <source>
        <strain evidence="2">cv. Niubang</strain>
    </source>
</reference>
<accession>A0ACB9C1G7</accession>
<evidence type="ECO:0000313" key="2">
    <source>
        <dbReference type="Proteomes" id="UP001055879"/>
    </source>
</evidence>
<keyword evidence="2" id="KW-1185">Reference proteome</keyword>
<evidence type="ECO:0000313" key="1">
    <source>
        <dbReference type="EMBL" id="KAI3728129.1"/>
    </source>
</evidence>
<sequence>MVEFTIMEEKRGLMGRKISLMSAMLDESSMGLSNSKMPMTETPCPSNSHYYIQILRIHLKSQPFPYFLVIIFCSGFTLGSSLLVIPVNVKVGDALVDLKQIVRLLSGHHILFRIYPRFLSTSLAINESVSSTPYFYQSSLSICDFRKSYI</sequence>
<dbReference type="Proteomes" id="UP001055879">
    <property type="component" value="Linkage Group LG05"/>
</dbReference>
<organism evidence="1 2">
    <name type="scientific">Arctium lappa</name>
    <name type="common">Greater burdock</name>
    <name type="synonym">Lappa major</name>
    <dbReference type="NCBI Taxonomy" id="4217"/>
    <lineage>
        <taxon>Eukaryota</taxon>
        <taxon>Viridiplantae</taxon>
        <taxon>Streptophyta</taxon>
        <taxon>Embryophyta</taxon>
        <taxon>Tracheophyta</taxon>
        <taxon>Spermatophyta</taxon>
        <taxon>Magnoliopsida</taxon>
        <taxon>eudicotyledons</taxon>
        <taxon>Gunneridae</taxon>
        <taxon>Pentapetalae</taxon>
        <taxon>asterids</taxon>
        <taxon>campanulids</taxon>
        <taxon>Asterales</taxon>
        <taxon>Asteraceae</taxon>
        <taxon>Carduoideae</taxon>
        <taxon>Cardueae</taxon>
        <taxon>Arctiinae</taxon>
        <taxon>Arctium</taxon>
    </lineage>
</organism>
<reference evidence="2" key="1">
    <citation type="journal article" date="2022" name="Mol. Ecol. Resour.">
        <title>The genomes of chicory, endive, great burdock and yacon provide insights into Asteraceae palaeo-polyploidization history and plant inulin production.</title>
        <authorList>
            <person name="Fan W."/>
            <person name="Wang S."/>
            <person name="Wang H."/>
            <person name="Wang A."/>
            <person name="Jiang F."/>
            <person name="Liu H."/>
            <person name="Zhao H."/>
            <person name="Xu D."/>
            <person name="Zhang Y."/>
        </authorList>
    </citation>
    <scope>NUCLEOTIDE SEQUENCE [LARGE SCALE GENOMIC DNA]</scope>
    <source>
        <strain evidence="2">cv. Niubang</strain>
    </source>
</reference>
<dbReference type="EMBL" id="CM042051">
    <property type="protein sequence ID" value="KAI3728129.1"/>
    <property type="molecule type" value="Genomic_DNA"/>
</dbReference>
<comment type="caution">
    <text evidence="1">The sequence shown here is derived from an EMBL/GenBank/DDBJ whole genome shotgun (WGS) entry which is preliminary data.</text>
</comment>
<gene>
    <name evidence="1" type="ORF">L6452_16759</name>
</gene>
<name>A0ACB9C1G7_ARCLA</name>
<protein>
    <submittedName>
        <fullName evidence="1">Uncharacterized protein</fullName>
    </submittedName>
</protein>
<proteinExistence type="predicted"/>